<reference evidence="2 3" key="1">
    <citation type="submission" date="2020-04" db="EMBL/GenBank/DDBJ databases">
        <title>Genome sequencing and assembly of Pseudoalteromonas arctica.</title>
        <authorList>
            <person name="Cook G.M."/>
        </authorList>
    </citation>
    <scope>NUCLEOTIDE SEQUENCE [LARGE SCALE GENOMIC DNA]</scope>
    <source>
        <strain evidence="2 3">NEC-BIFX-2020_001</strain>
    </source>
</reference>
<name>A0AAP6Y674_9GAMM</name>
<protein>
    <recommendedName>
        <fullName evidence="4">C-methyltransferase domain-containing protein</fullName>
    </recommendedName>
</protein>
<evidence type="ECO:0000313" key="2">
    <source>
        <dbReference type="EMBL" id="NMP03418.1"/>
    </source>
</evidence>
<evidence type="ECO:0008006" key="4">
    <source>
        <dbReference type="Google" id="ProtNLM"/>
    </source>
</evidence>
<sequence>MKSGKKYIIFAPIYNENVGGAIAMHRLCHLINKLGGEAYLWHDGKSSFKTCETFDTPTIFTKNLHDYIVVYMDVVSGNPLSCPHVVRWFLNKPGFFTGKVNYGENELYFRFQDAFFHEHFYSQKLYVAYFVKQYYFNKKYSNRSGSCYMMRKGRGRKIEHDLKNSTLIDDLSHKETAEVFNRSKYFYCYDLYSAYSSFAVLCGCIPIVIPQVGLSEKDWQGDTRLRYGIAYGKSEKQLSYAKNTARNLTRLIEDLELESEKHVENFIFETQRYFSLEKKSKSQIESEKPTFYNKLKNSKNKIVLFGASESLRILQFSLEIEKIDWHYIADNNPEKSGGSLFNRRVFLPQDLFSKEEQFDVLIVSAFHEEIKSQLVRYENIKYVYSVYD</sequence>
<keyword evidence="1" id="KW-0175">Coiled coil</keyword>
<dbReference type="Gene3D" id="3.40.50.720">
    <property type="entry name" value="NAD(P)-binding Rossmann-like Domain"/>
    <property type="match status" value="1"/>
</dbReference>
<proteinExistence type="predicted"/>
<dbReference type="Proteomes" id="UP000549590">
    <property type="component" value="Unassembled WGS sequence"/>
</dbReference>
<gene>
    <name evidence="2" type="ORF">HHE94_11970</name>
</gene>
<feature type="coiled-coil region" evidence="1">
    <location>
        <begin position="238"/>
        <end position="265"/>
    </location>
</feature>
<accession>A0AAP6Y674</accession>
<dbReference type="AlphaFoldDB" id="A0AAP6Y674"/>
<evidence type="ECO:0000256" key="1">
    <source>
        <dbReference type="SAM" id="Coils"/>
    </source>
</evidence>
<organism evidence="2 3">
    <name type="scientific">Pseudoalteromonas arctica</name>
    <dbReference type="NCBI Taxonomy" id="394751"/>
    <lineage>
        <taxon>Bacteria</taxon>
        <taxon>Pseudomonadati</taxon>
        <taxon>Pseudomonadota</taxon>
        <taxon>Gammaproteobacteria</taxon>
        <taxon>Alteromonadales</taxon>
        <taxon>Pseudoalteromonadaceae</taxon>
        <taxon>Pseudoalteromonas</taxon>
    </lineage>
</organism>
<dbReference type="RefSeq" id="WP_169044501.1">
    <property type="nucleotide sequence ID" value="NZ_JABBYB010000006.1"/>
</dbReference>
<evidence type="ECO:0000313" key="3">
    <source>
        <dbReference type="Proteomes" id="UP000549590"/>
    </source>
</evidence>
<comment type="caution">
    <text evidence="2">The sequence shown here is derived from an EMBL/GenBank/DDBJ whole genome shotgun (WGS) entry which is preliminary data.</text>
</comment>
<dbReference type="EMBL" id="JABBYB010000006">
    <property type="protein sequence ID" value="NMP03418.1"/>
    <property type="molecule type" value="Genomic_DNA"/>
</dbReference>